<dbReference type="InterPro" id="IPR026888">
    <property type="entry name" value="AcetylCoA_hyd_C"/>
</dbReference>
<organism evidence="2 3">
    <name type="scientific">Tahibacter soli</name>
    <dbReference type="NCBI Taxonomy" id="2983605"/>
    <lineage>
        <taxon>Bacteria</taxon>
        <taxon>Pseudomonadati</taxon>
        <taxon>Pseudomonadota</taxon>
        <taxon>Gammaproteobacteria</taxon>
        <taxon>Lysobacterales</taxon>
        <taxon>Rhodanobacteraceae</taxon>
        <taxon>Tahibacter</taxon>
    </lineage>
</organism>
<dbReference type="InterPro" id="IPR037171">
    <property type="entry name" value="NagB/RpiA_transferase-like"/>
</dbReference>
<evidence type="ECO:0000259" key="1">
    <source>
        <dbReference type="Pfam" id="PF13336"/>
    </source>
</evidence>
<comment type="caution">
    <text evidence="2">The sequence shown here is derived from an EMBL/GenBank/DDBJ whole genome shotgun (WGS) entry which is preliminary data.</text>
</comment>
<proteinExistence type="predicted"/>
<dbReference type="GO" id="GO:0008775">
    <property type="term" value="F:acetate CoA-transferase activity"/>
    <property type="evidence" value="ECO:0007669"/>
    <property type="project" value="InterPro"/>
</dbReference>
<protein>
    <submittedName>
        <fullName evidence="2">Acetyl-CoA hydrolase/transferase C-terminal domain-containing protein</fullName>
    </submittedName>
</protein>
<feature type="domain" description="Acetyl-CoA hydrolase/transferase C-terminal" evidence="1">
    <location>
        <begin position="435"/>
        <end position="599"/>
    </location>
</feature>
<keyword evidence="2" id="KW-0378">Hydrolase</keyword>
<dbReference type="AlphaFoldDB" id="A0A9X4BH45"/>
<dbReference type="PANTHER" id="PTHR21432">
    <property type="entry name" value="ACETYL-COA HYDROLASE-RELATED"/>
    <property type="match status" value="1"/>
</dbReference>
<dbReference type="RefSeq" id="WP_263543848.1">
    <property type="nucleotide sequence ID" value="NZ_JAOVZO020000008.1"/>
</dbReference>
<name>A0A9X4BH45_9GAMM</name>
<dbReference type="GO" id="GO:0016787">
    <property type="term" value="F:hydrolase activity"/>
    <property type="evidence" value="ECO:0007669"/>
    <property type="project" value="UniProtKB-KW"/>
</dbReference>
<dbReference type="Gene3D" id="3.30.750.70">
    <property type="entry name" value="4-hydroxybutyrate coenzyme like domains"/>
    <property type="match status" value="1"/>
</dbReference>
<dbReference type="EMBL" id="JAOVZO020000008">
    <property type="protein sequence ID" value="MDC8012356.1"/>
    <property type="molecule type" value="Genomic_DNA"/>
</dbReference>
<accession>A0A9X4BH45</accession>
<gene>
    <name evidence="2" type="ORF">OD750_007330</name>
</gene>
<dbReference type="InterPro" id="IPR046433">
    <property type="entry name" value="ActCoA_hydro"/>
</dbReference>
<dbReference type="Pfam" id="PF13336">
    <property type="entry name" value="AcetylCoA_hyd_C"/>
    <property type="match status" value="1"/>
</dbReference>
<dbReference type="Gene3D" id="3.40.1080.20">
    <property type="entry name" value="Acetyl-CoA hydrolase/transferase C-terminal domain"/>
    <property type="match status" value="1"/>
</dbReference>
<dbReference type="SUPFAM" id="SSF100950">
    <property type="entry name" value="NagB/RpiA/CoA transferase-like"/>
    <property type="match status" value="1"/>
</dbReference>
<dbReference type="InterPro" id="IPR038460">
    <property type="entry name" value="AcetylCoA_hyd_C_sf"/>
</dbReference>
<dbReference type="PANTHER" id="PTHR21432:SF20">
    <property type="entry name" value="ACETYL-COA HYDROLASE"/>
    <property type="match status" value="1"/>
</dbReference>
<sequence length="720" mass="78457">MRQVERHGQVAQTTAGILAHCGSTLRVAAPLGLGKPNVLLNAIYRAVEADPARHLHLYTALSLTRPRPKSDLERRFLGPLVERQFGADYPDLDYALARARKALPPNVRVTEFYVQSGALVGVDSAQRDYASLNYTHVARDLADTGINVIVQMIARRVENGRERLSLACNPDVTLDILDEMAAHGRPRPLVVGVVHPRLPYVGNEAEIAAEFFDIVLDDPACDHALFALPREPVNDAEFALGLHASTLVRDGGTLQIGIGALSDALVHALLLRQKNNVAYRELVDGLGGPHALVARVGGLDTFVRGLYGASEMVMDGFMHLVRGGILKRRVFDDFALEQALAEGLIGEQLKTGDAERLYAGGALPARIDSAELARLMRAGVLPDGCRLDGDGVVLPDGARIAADLSELQARAALGRVMTGRRLRDGRYLRGAFYLGSNEFYRWLGGLSGDDFDGLSMTRVSDINQIYGGRETLDALQRREARFFNTTMMATALGAAASDALADGRVVSGVGGQYNFVAMAHALRDGRSALLLRSTRESAGVVRSNILWNYGHTTIPRHLRDVYITEYGIADLRGRSDEECVQAMLAITDARFLDWLVAEAQHAGKLARDFRVPDAWRANTPERIAATLAPYRARGLFDAFPFGSDFTPDERALLGALQWLKRHGASRIGRITLALRALVQGAPTPAELPRLERMDLARPEGFAAKLNRGLVLLGLRSSEPL</sequence>
<dbReference type="Proteomes" id="UP001139971">
    <property type="component" value="Unassembled WGS sequence"/>
</dbReference>
<dbReference type="GO" id="GO:0006083">
    <property type="term" value="P:acetate metabolic process"/>
    <property type="evidence" value="ECO:0007669"/>
    <property type="project" value="InterPro"/>
</dbReference>
<keyword evidence="3" id="KW-1185">Reference proteome</keyword>
<reference evidence="2" key="1">
    <citation type="submission" date="2023-02" db="EMBL/GenBank/DDBJ databases">
        <title>Tahibacter soli sp. nov. isolated from soil.</title>
        <authorList>
            <person name="Baek J.H."/>
            <person name="Lee J.K."/>
            <person name="Choi D.G."/>
            <person name="Jeon C.O."/>
        </authorList>
    </citation>
    <scope>NUCLEOTIDE SEQUENCE</scope>
    <source>
        <strain evidence="2">BL</strain>
    </source>
</reference>
<evidence type="ECO:0000313" key="2">
    <source>
        <dbReference type="EMBL" id="MDC8012356.1"/>
    </source>
</evidence>
<evidence type="ECO:0000313" key="3">
    <source>
        <dbReference type="Proteomes" id="UP001139971"/>
    </source>
</evidence>